<dbReference type="AlphaFoldDB" id="A0A9D4ILP8"/>
<gene>
    <name evidence="1" type="ORF">DPMN_178976</name>
</gene>
<name>A0A9D4ILP8_DREPO</name>
<reference evidence="1" key="1">
    <citation type="journal article" date="2019" name="bioRxiv">
        <title>The Genome of the Zebra Mussel, Dreissena polymorpha: A Resource for Invasive Species Research.</title>
        <authorList>
            <person name="McCartney M.A."/>
            <person name="Auch B."/>
            <person name="Kono T."/>
            <person name="Mallez S."/>
            <person name="Zhang Y."/>
            <person name="Obille A."/>
            <person name="Becker A."/>
            <person name="Abrahante J.E."/>
            <person name="Garbe J."/>
            <person name="Badalamenti J.P."/>
            <person name="Herman A."/>
            <person name="Mangelson H."/>
            <person name="Liachko I."/>
            <person name="Sullivan S."/>
            <person name="Sone E.D."/>
            <person name="Koren S."/>
            <person name="Silverstein K.A.T."/>
            <person name="Beckman K.B."/>
            <person name="Gohl D.M."/>
        </authorList>
    </citation>
    <scope>NUCLEOTIDE SEQUENCE</scope>
    <source>
        <strain evidence="1">Duluth1</strain>
        <tissue evidence="1">Whole animal</tissue>
    </source>
</reference>
<dbReference type="Proteomes" id="UP000828390">
    <property type="component" value="Unassembled WGS sequence"/>
</dbReference>
<comment type="caution">
    <text evidence="1">The sequence shown here is derived from an EMBL/GenBank/DDBJ whole genome shotgun (WGS) entry which is preliminary data.</text>
</comment>
<proteinExistence type="predicted"/>
<evidence type="ECO:0000313" key="2">
    <source>
        <dbReference type="Proteomes" id="UP000828390"/>
    </source>
</evidence>
<accession>A0A9D4ILP8</accession>
<reference evidence="1" key="2">
    <citation type="submission" date="2020-11" db="EMBL/GenBank/DDBJ databases">
        <authorList>
            <person name="McCartney M.A."/>
            <person name="Auch B."/>
            <person name="Kono T."/>
            <person name="Mallez S."/>
            <person name="Becker A."/>
            <person name="Gohl D.M."/>
            <person name="Silverstein K.A.T."/>
            <person name="Koren S."/>
            <person name="Bechman K.B."/>
            <person name="Herman A."/>
            <person name="Abrahante J.E."/>
            <person name="Garbe J."/>
        </authorList>
    </citation>
    <scope>NUCLEOTIDE SEQUENCE</scope>
    <source>
        <strain evidence="1">Duluth1</strain>
        <tissue evidence="1">Whole animal</tissue>
    </source>
</reference>
<protein>
    <submittedName>
        <fullName evidence="1">Uncharacterized protein</fullName>
    </submittedName>
</protein>
<keyword evidence="2" id="KW-1185">Reference proteome</keyword>
<dbReference type="EMBL" id="JAIWYP010000009">
    <property type="protein sequence ID" value="KAH3777529.1"/>
    <property type="molecule type" value="Genomic_DNA"/>
</dbReference>
<evidence type="ECO:0000313" key="1">
    <source>
        <dbReference type="EMBL" id="KAH3777529.1"/>
    </source>
</evidence>
<organism evidence="1 2">
    <name type="scientific">Dreissena polymorpha</name>
    <name type="common">Zebra mussel</name>
    <name type="synonym">Mytilus polymorpha</name>
    <dbReference type="NCBI Taxonomy" id="45954"/>
    <lineage>
        <taxon>Eukaryota</taxon>
        <taxon>Metazoa</taxon>
        <taxon>Spiralia</taxon>
        <taxon>Lophotrochozoa</taxon>
        <taxon>Mollusca</taxon>
        <taxon>Bivalvia</taxon>
        <taxon>Autobranchia</taxon>
        <taxon>Heteroconchia</taxon>
        <taxon>Euheterodonta</taxon>
        <taxon>Imparidentia</taxon>
        <taxon>Neoheterodontei</taxon>
        <taxon>Myida</taxon>
        <taxon>Dreissenoidea</taxon>
        <taxon>Dreissenidae</taxon>
        <taxon>Dreissena</taxon>
    </lineage>
</organism>
<sequence>MRDDNTEIQSVLLWAAESSLSKGRNAHSLNMVHPAFRITASTATSLKRSLEHSLVQRLVPDDLSKQAIVV</sequence>